<dbReference type="AlphaFoldDB" id="A0A2A5X0A6"/>
<dbReference type="InterPro" id="IPR011009">
    <property type="entry name" value="Kinase-like_dom_sf"/>
</dbReference>
<proteinExistence type="predicted"/>
<sequence>MDREHQLTVWAADQLQSAGYVTGDDFSLIPASNDASFRRYFRCAEPLSRVPMGDRNFVFMDAPPEFEDSAPFVAIDGMLLAAGVRVPKIHAVDLARGFMMLTDFGGDLLLDALRVAQRDERLSLYAMAMRSLTAVQTTPSAALPAYDAMKLREEMGLFRSWFIERLLGYAMSIEETMMLERVCETLVESALEQPAVFVHRDYHARNLMLVPAEPGDLSLGVLDFQDAVSGPVTYDLVSLLRDCYFRLPDDELDQLVSDAHQALVSANSELSDASLPLFLQWFDLMGLQRHLKCAGIFSRLCLRDGKSGYIADIPLVLRYLVDASASVDAFSAFNSWLRSEIIPTFDAYLANVDDDPSNGSSP</sequence>
<name>A0A2A5X0A6_9GAMM</name>
<protein>
    <submittedName>
        <fullName evidence="2">Aminoglycoside phosphotransferase</fullName>
    </submittedName>
</protein>
<dbReference type="EMBL" id="NTKD01000002">
    <property type="protein sequence ID" value="PDH41877.1"/>
    <property type="molecule type" value="Genomic_DNA"/>
</dbReference>
<accession>A0A2A5X0A6</accession>
<evidence type="ECO:0000313" key="2">
    <source>
        <dbReference type="EMBL" id="PDH41877.1"/>
    </source>
</evidence>
<dbReference type="SUPFAM" id="SSF56112">
    <property type="entry name" value="Protein kinase-like (PK-like)"/>
    <property type="match status" value="1"/>
</dbReference>
<gene>
    <name evidence="2" type="ORF">CNE99_00655</name>
</gene>
<dbReference type="Proteomes" id="UP000219327">
    <property type="component" value="Unassembled WGS sequence"/>
</dbReference>
<comment type="caution">
    <text evidence="2">The sequence shown here is derived from an EMBL/GenBank/DDBJ whole genome shotgun (WGS) entry which is preliminary data.</text>
</comment>
<evidence type="ECO:0000313" key="3">
    <source>
        <dbReference type="Proteomes" id="UP000219327"/>
    </source>
</evidence>
<evidence type="ECO:0000259" key="1">
    <source>
        <dbReference type="Pfam" id="PF01636"/>
    </source>
</evidence>
<feature type="domain" description="Aminoglycoside phosphotransferase" evidence="1">
    <location>
        <begin position="29"/>
        <end position="255"/>
    </location>
</feature>
<dbReference type="Gene3D" id="3.30.200.20">
    <property type="entry name" value="Phosphorylase Kinase, domain 1"/>
    <property type="match status" value="1"/>
</dbReference>
<organism evidence="2 3">
    <name type="scientific">OM182 bacterium MED-G24</name>
    <dbReference type="NCBI Taxonomy" id="1986255"/>
    <lineage>
        <taxon>Bacteria</taxon>
        <taxon>Pseudomonadati</taxon>
        <taxon>Pseudomonadota</taxon>
        <taxon>Gammaproteobacteria</taxon>
        <taxon>OMG group</taxon>
        <taxon>OM182 clade</taxon>
    </lineage>
</organism>
<dbReference type="GO" id="GO:0016740">
    <property type="term" value="F:transferase activity"/>
    <property type="evidence" value="ECO:0007669"/>
    <property type="project" value="UniProtKB-KW"/>
</dbReference>
<reference evidence="2 3" key="1">
    <citation type="submission" date="2017-08" db="EMBL/GenBank/DDBJ databases">
        <title>Fine stratification of microbial communities through a metagenomic profile of the photic zone.</title>
        <authorList>
            <person name="Haro-Moreno J.M."/>
            <person name="Lopez-Perez M."/>
            <person name="De La Torre J."/>
            <person name="Picazo A."/>
            <person name="Camacho A."/>
            <person name="Rodriguez-Valera F."/>
        </authorList>
    </citation>
    <scope>NUCLEOTIDE SEQUENCE [LARGE SCALE GENOMIC DNA]</scope>
    <source>
        <strain evidence="2">MED-G24</strain>
    </source>
</reference>
<keyword evidence="2" id="KW-0808">Transferase</keyword>
<dbReference type="Pfam" id="PF01636">
    <property type="entry name" value="APH"/>
    <property type="match status" value="1"/>
</dbReference>
<dbReference type="Gene3D" id="3.90.1200.10">
    <property type="match status" value="1"/>
</dbReference>
<dbReference type="InterPro" id="IPR002575">
    <property type="entry name" value="Aminoglycoside_PTrfase"/>
</dbReference>